<dbReference type="RefSeq" id="WP_027845156.1">
    <property type="nucleotide sequence ID" value="NZ_LMTZ01000029.1"/>
</dbReference>
<dbReference type="OrthoDB" id="9815116at2"/>
<dbReference type="Proteomes" id="UP000053372">
    <property type="component" value="Unassembled WGS sequence"/>
</dbReference>
<evidence type="ECO:0000313" key="1">
    <source>
        <dbReference type="EMBL" id="KST69281.1"/>
    </source>
</evidence>
<organism evidence="1 2">
    <name type="scientific">Mastigocoleus testarum BC008</name>
    <dbReference type="NCBI Taxonomy" id="371196"/>
    <lineage>
        <taxon>Bacteria</taxon>
        <taxon>Bacillati</taxon>
        <taxon>Cyanobacteriota</taxon>
        <taxon>Cyanophyceae</taxon>
        <taxon>Nostocales</taxon>
        <taxon>Hapalosiphonaceae</taxon>
        <taxon>Mastigocoleus</taxon>
    </lineage>
</organism>
<sequence length="138" mass="15540">MVSEFVSGTATAFDEVGKMSINNLLDKWSSLDKNVSESQLNFHFTNHLWNFLGFPAKRRTYGERCEVNPSIEGGLQPDFMIYDQYNKPLLVVETKRRVANIAKKTDGKFICSCKSNNLYREAVGYDDSAGNGINTNSL</sequence>
<gene>
    <name evidence="1" type="ORF">BC008_03590</name>
</gene>
<keyword evidence="2" id="KW-1185">Reference proteome</keyword>
<protein>
    <submittedName>
        <fullName evidence="1">Uncharacterized protein</fullName>
    </submittedName>
</protein>
<evidence type="ECO:0000313" key="2">
    <source>
        <dbReference type="Proteomes" id="UP000053372"/>
    </source>
</evidence>
<dbReference type="AlphaFoldDB" id="A0A0V7ZY37"/>
<reference evidence="1 2" key="1">
    <citation type="journal article" date="2015" name="Genome Announc.">
        <title>Draft Genome of the Euendolithic (true boring) Cyanobacterium Mastigocoleus testarum strain BC008.</title>
        <authorList>
            <person name="Guida B.S."/>
            <person name="Garcia-Pichel F."/>
        </authorList>
    </citation>
    <scope>NUCLEOTIDE SEQUENCE [LARGE SCALE GENOMIC DNA]</scope>
    <source>
        <strain evidence="1 2">BC008</strain>
    </source>
</reference>
<proteinExistence type="predicted"/>
<comment type="caution">
    <text evidence="1">The sequence shown here is derived from an EMBL/GenBank/DDBJ whole genome shotgun (WGS) entry which is preliminary data.</text>
</comment>
<name>A0A0V7ZY37_9CYAN</name>
<accession>A0A0V7ZY37</accession>
<dbReference type="EMBL" id="LMTZ01000029">
    <property type="protein sequence ID" value="KST69281.1"/>
    <property type="molecule type" value="Genomic_DNA"/>
</dbReference>